<dbReference type="EMBL" id="BMAW01127085">
    <property type="protein sequence ID" value="GFU19660.1"/>
    <property type="molecule type" value="Genomic_DNA"/>
</dbReference>
<evidence type="ECO:0000256" key="3">
    <source>
        <dbReference type="ARBA" id="ARBA00022737"/>
    </source>
</evidence>
<feature type="region of interest" description="Disordered" evidence="8">
    <location>
        <begin position="1"/>
        <end position="45"/>
    </location>
</feature>
<dbReference type="GO" id="GO:0005634">
    <property type="term" value="C:nucleus"/>
    <property type="evidence" value="ECO:0007669"/>
    <property type="project" value="UniProtKB-SubCell"/>
</dbReference>
<proteinExistence type="predicted"/>
<dbReference type="Pfam" id="PF00096">
    <property type="entry name" value="zf-C2H2"/>
    <property type="match status" value="3"/>
</dbReference>
<organism evidence="10 11">
    <name type="scientific">Nephila pilipes</name>
    <name type="common">Giant wood spider</name>
    <name type="synonym">Nephila maculata</name>
    <dbReference type="NCBI Taxonomy" id="299642"/>
    <lineage>
        <taxon>Eukaryota</taxon>
        <taxon>Metazoa</taxon>
        <taxon>Ecdysozoa</taxon>
        <taxon>Arthropoda</taxon>
        <taxon>Chelicerata</taxon>
        <taxon>Arachnida</taxon>
        <taxon>Araneae</taxon>
        <taxon>Araneomorphae</taxon>
        <taxon>Entelegynae</taxon>
        <taxon>Araneoidea</taxon>
        <taxon>Nephilidae</taxon>
        <taxon>Nephila</taxon>
    </lineage>
</organism>
<dbReference type="GO" id="GO:0008270">
    <property type="term" value="F:zinc ion binding"/>
    <property type="evidence" value="ECO:0007669"/>
    <property type="project" value="UniProtKB-KW"/>
</dbReference>
<sequence length="264" mass="30821">MDYSETRAVEPLDLSIKKKSSKMSRMSSIPNDVGRSAEKANENHCAEEERIQISNYKEEFSKEKMKPVYSTIHCPVPSAGSGITREHKSHRFKNDDGREFKKSETHNLVGNEKLQKETYTFKTSDYDDSFTGKNLHRKEKVTGGEKLYLHCEICEKLFKSFYKFNRHKTVHAVERPFPCALCEKAFKRSDALTKHVRTHNRAYPCDQCPKSFNTSSALIHHKGMHLQNRVWYRCPECKNSYTSKSAMNRHRKYYCKKSNTKMSL</sequence>
<keyword evidence="11" id="KW-1185">Reference proteome</keyword>
<dbReference type="AlphaFoldDB" id="A0A8X6UI18"/>
<name>A0A8X6UI18_NEPPI</name>
<evidence type="ECO:0000313" key="11">
    <source>
        <dbReference type="Proteomes" id="UP000887013"/>
    </source>
</evidence>
<evidence type="ECO:0000256" key="2">
    <source>
        <dbReference type="ARBA" id="ARBA00022723"/>
    </source>
</evidence>
<protein>
    <recommendedName>
        <fullName evidence="9">C2H2-type domain-containing protein</fullName>
    </recommendedName>
</protein>
<comment type="caution">
    <text evidence="10">The sequence shown here is derived from an EMBL/GenBank/DDBJ whole genome shotgun (WGS) entry which is preliminary data.</text>
</comment>
<keyword evidence="2" id="KW-0479">Metal-binding</keyword>
<gene>
    <name evidence="10" type="ORF">NPIL_80981</name>
</gene>
<feature type="compositionally biased region" description="Basic and acidic residues" evidence="8">
    <location>
        <begin position="1"/>
        <end position="10"/>
    </location>
</feature>
<keyword evidence="5" id="KW-0862">Zinc</keyword>
<keyword evidence="6" id="KW-0539">Nucleus</keyword>
<evidence type="ECO:0000313" key="10">
    <source>
        <dbReference type="EMBL" id="GFU19660.1"/>
    </source>
</evidence>
<dbReference type="PANTHER" id="PTHR23226">
    <property type="entry name" value="ZINC FINGER AND SCAN DOMAIN-CONTAINING"/>
    <property type="match status" value="1"/>
</dbReference>
<evidence type="ECO:0000256" key="8">
    <source>
        <dbReference type="SAM" id="MobiDB-lite"/>
    </source>
</evidence>
<evidence type="ECO:0000256" key="1">
    <source>
        <dbReference type="ARBA" id="ARBA00004123"/>
    </source>
</evidence>
<reference evidence="10" key="1">
    <citation type="submission" date="2020-08" db="EMBL/GenBank/DDBJ databases">
        <title>Multicomponent nature underlies the extraordinary mechanical properties of spider dragline silk.</title>
        <authorList>
            <person name="Kono N."/>
            <person name="Nakamura H."/>
            <person name="Mori M."/>
            <person name="Yoshida Y."/>
            <person name="Ohtoshi R."/>
            <person name="Malay A.D."/>
            <person name="Moran D.A.P."/>
            <person name="Tomita M."/>
            <person name="Numata K."/>
            <person name="Arakawa K."/>
        </authorList>
    </citation>
    <scope>NUCLEOTIDE SEQUENCE</scope>
</reference>
<dbReference type="PROSITE" id="PS00028">
    <property type="entry name" value="ZINC_FINGER_C2H2_1"/>
    <property type="match status" value="3"/>
</dbReference>
<comment type="subcellular location">
    <subcellularLocation>
        <location evidence="1">Nucleus</location>
    </subcellularLocation>
</comment>
<dbReference type="SMART" id="SM00355">
    <property type="entry name" value="ZnF_C2H2"/>
    <property type="match status" value="4"/>
</dbReference>
<dbReference type="SUPFAM" id="SSF57667">
    <property type="entry name" value="beta-beta-alpha zinc fingers"/>
    <property type="match status" value="2"/>
</dbReference>
<evidence type="ECO:0000256" key="6">
    <source>
        <dbReference type="ARBA" id="ARBA00023242"/>
    </source>
</evidence>
<dbReference type="InterPro" id="IPR013087">
    <property type="entry name" value="Znf_C2H2_type"/>
</dbReference>
<feature type="domain" description="C2H2-type" evidence="9">
    <location>
        <begin position="232"/>
        <end position="259"/>
    </location>
</feature>
<dbReference type="PANTHER" id="PTHR23226:SF409">
    <property type="entry name" value="ZINC FINGER PROTEIN 275"/>
    <property type="match status" value="1"/>
</dbReference>
<dbReference type="Gene3D" id="3.30.160.60">
    <property type="entry name" value="Classic Zinc Finger"/>
    <property type="match status" value="3"/>
</dbReference>
<keyword evidence="3" id="KW-0677">Repeat</keyword>
<feature type="compositionally biased region" description="Basic and acidic residues" evidence="8">
    <location>
        <begin position="35"/>
        <end position="45"/>
    </location>
</feature>
<accession>A0A8X6UI18</accession>
<evidence type="ECO:0000256" key="7">
    <source>
        <dbReference type="PROSITE-ProRule" id="PRU00042"/>
    </source>
</evidence>
<keyword evidence="4 7" id="KW-0863">Zinc-finger</keyword>
<feature type="domain" description="C2H2-type" evidence="9">
    <location>
        <begin position="149"/>
        <end position="176"/>
    </location>
</feature>
<dbReference type="InterPro" id="IPR036236">
    <property type="entry name" value="Znf_C2H2_sf"/>
</dbReference>
<dbReference type="FunFam" id="3.30.160.60:FF:001182">
    <property type="entry name" value="Zinc finger, C2H2 type"/>
    <property type="match status" value="1"/>
</dbReference>
<feature type="domain" description="C2H2-type" evidence="9">
    <location>
        <begin position="203"/>
        <end position="230"/>
    </location>
</feature>
<dbReference type="OrthoDB" id="10027876at2759"/>
<dbReference type="Proteomes" id="UP000887013">
    <property type="component" value="Unassembled WGS sequence"/>
</dbReference>
<evidence type="ECO:0000256" key="4">
    <source>
        <dbReference type="ARBA" id="ARBA00022771"/>
    </source>
</evidence>
<evidence type="ECO:0000256" key="5">
    <source>
        <dbReference type="ARBA" id="ARBA00022833"/>
    </source>
</evidence>
<dbReference type="GO" id="GO:0000981">
    <property type="term" value="F:DNA-binding transcription factor activity, RNA polymerase II-specific"/>
    <property type="evidence" value="ECO:0007669"/>
    <property type="project" value="TreeGrafter"/>
</dbReference>
<dbReference type="GO" id="GO:0000978">
    <property type="term" value="F:RNA polymerase II cis-regulatory region sequence-specific DNA binding"/>
    <property type="evidence" value="ECO:0007669"/>
    <property type="project" value="TreeGrafter"/>
</dbReference>
<evidence type="ECO:0000259" key="9">
    <source>
        <dbReference type="PROSITE" id="PS50157"/>
    </source>
</evidence>
<dbReference type="PROSITE" id="PS50157">
    <property type="entry name" value="ZINC_FINGER_C2H2_2"/>
    <property type="match status" value="4"/>
</dbReference>
<feature type="domain" description="C2H2-type" evidence="9">
    <location>
        <begin position="177"/>
        <end position="204"/>
    </location>
</feature>